<accession>A0ACC2NPS5</accession>
<protein>
    <submittedName>
        <fullName evidence="1">Uncharacterized protein</fullName>
    </submittedName>
</protein>
<evidence type="ECO:0000313" key="2">
    <source>
        <dbReference type="Proteomes" id="UP001239111"/>
    </source>
</evidence>
<evidence type="ECO:0000313" key="1">
    <source>
        <dbReference type="EMBL" id="KAJ8673255.1"/>
    </source>
</evidence>
<dbReference type="EMBL" id="CM056743">
    <property type="protein sequence ID" value="KAJ8673255.1"/>
    <property type="molecule type" value="Genomic_DNA"/>
</dbReference>
<sequence>MSAFNEISIDCLNDDCLLYIFGLVSIQDRLKIDLVCQRWQKLCSLLWRKFHTFNASSDQLGCIVPDTPGPKDLPALVINGPICEQLFEKCHSNLRTVKLSRIEQPEITAVTDMWHQCSNYFHYDEQGTLNHLKDLLMKCERLEELWLCRCVFSADDVSLSELFSKNRNLRKLVLIEYELTGECFSHLSTKVLETLILFDCVVLQPQYLNSTVSRASKLHTLNLDCRGRDPRTWECVASPLSSRSLKGYNEMGEYKYRCGLLYNICSVKNLTILGLRNSDLTNNMLRIISLSCANLKVLDIECCQKVSDVGLSYIESMPHLKCLNIGDIDGISDTGLLYVNKSLQVLRIPDTTFSERALITLLQRTEKLEELDISSCKQLLKNTFIESVIDIVKLRKEMIPLEIGFFDTNDDMELMSKSCLLVKLNNFYTANYGKYC</sequence>
<gene>
    <name evidence="1" type="ORF">QAD02_004517</name>
</gene>
<organism evidence="1 2">
    <name type="scientific">Eretmocerus hayati</name>
    <dbReference type="NCBI Taxonomy" id="131215"/>
    <lineage>
        <taxon>Eukaryota</taxon>
        <taxon>Metazoa</taxon>
        <taxon>Ecdysozoa</taxon>
        <taxon>Arthropoda</taxon>
        <taxon>Hexapoda</taxon>
        <taxon>Insecta</taxon>
        <taxon>Pterygota</taxon>
        <taxon>Neoptera</taxon>
        <taxon>Endopterygota</taxon>
        <taxon>Hymenoptera</taxon>
        <taxon>Apocrita</taxon>
        <taxon>Proctotrupomorpha</taxon>
        <taxon>Chalcidoidea</taxon>
        <taxon>Aphelinidae</taxon>
        <taxon>Aphelininae</taxon>
        <taxon>Eretmocerus</taxon>
    </lineage>
</organism>
<keyword evidence="2" id="KW-1185">Reference proteome</keyword>
<proteinExistence type="predicted"/>
<reference evidence="1" key="1">
    <citation type="submission" date="2023-04" db="EMBL/GenBank/DDBJ databases">
        <title>A chromosome-level genome assembly of the parasitoid wasp Eretmocerus hayati.</title>
        <authorList>
            <person name="Zhong Y."/>
            <person name="Liu S."/>
            <person name="Liu Y."/>
        </authorList>
    </citation>
    <scope>NUCLEOTIDE SEQUENCE</scope>
    <source>
        <strain evidence="1">ZJU_SS_LIU_2023</strain>
    </source>
</reference>
<name>A0ACC2NPS5_9HYME</name>
<comment type="caution">
    <text evidence="1">The sequence shown here is derived from an EMBL/GenBank/DDBJ whole genome shotgun (WGS) entry which is preliminary data.</text>
</comment>
<dbReference type="Proteomes" id="UP001239111">
    <property type="component" value="Chromosome 3"/>
</dbReference>